<reference evidence="3" key="1">
    <citation type="journal article" date="2019" name="Syst. Appl. Microbiol.">
        <title>Flavobacterium circumlabens sp. nov. and Flavobacterium cupreum sp. nov., two psychrotrophic species isolated from Antarctic environmental samples.</title>
        <authorList>
            <person name="Kralova S."/>
            <person name="Busse H.-J."/>
            <person name="Svec P."/>
            <person name="Maslanova I."/>
            <person name="Stankova E."/>
            <person name="Bartak M."/>
            <person name="Sedlacek I."/>
        </authorList>
    </citation>
    <scope>NUCLEOTIDE SEQUENCE [LARGE SCALE GENOMIC DNA]</scope>
    <source>
        <strain evidence="3">CCM 8825</strain>
    </source>
</reference>
<name>A0A434A340_9FLAO</name>
<dbReference type="RefSeq" id="WP_127339948.1">
    <property type="nucleotide sequence ID" value="NZ_QWDM01000014.1"/>
</dbReference>
<evidence type="ECO:0000313" key="3">
    <source>
        <dbReference type="Proteomes" id="UP000288102"/>
    </source>
</evidence>
<keyword evidence="3" id="KW-1185">Reference proteome</keyword>
<feature type="transmembrane region" description="Helical" evidence="1">
    <location>
        <begin position="136"/>
        <end position="153"/>
    </location>
</feature>
<comment type="caution">
    <text evidence="2">The sequence shown here is derived from an EMBL/GenBank/DDBJ whole genome shotgun (WGS) entry which is preliminary data.</text>
</comment>
<evidence type="ECO:0000256" key="1">
    <source>
        <dbReference type="SAM" id="Phobius"/>
    </source>
</evidence>
<dbReference type="OrthoDB" id="1377126at2"/>
<proteinExistence type="predicted"/>
<dbReference type="EMBL" id="QWDM01000014">
    <property type="protein sequence ID" value="RUT68756.1"/>
    <property type="molecule type" value="Genomic_DNA"/>
</dbReference>
<dbReference type="AlphaFoldDB" id="A0A434A340"/>
<keyword evidence="1" id="KW-0812">Transmembrane</keyword>
<sequence>MGFFKKIGTAIKKNVSFKNLVKVATTAVGFVPGFGGIAQQAIEKVTDAVEANKQEKRALAEGKVDEANAWAIKAQQLKQQLADASGAVAGAGANIFGKAIVTGVNDGLSSGIIQNSGQIGATVVSSTIKVWFERNWKIVVGAVAGLIALIWFLRRGNNHSGQRVAKRR</sequence>
<gene>
    <name evidence="2" type="ORF">D0817_19260</name>
</gene>
<protein>
    <submittedName>
        <fullName evidence="2">Uncharacterized protein</fullName>
    </submittedName>
</protein>
<keyword evidence="1" id="KW-0472">Membrane</keyword>
<accession>A0A434A340</accession>
<evidence type="ECO:0000313" key="2">
    <source>
        <dbReference type="EMBL" id="RUT68756.1"/>
    </source>
</evidence>
<organism evidence="2 3">
    <name type="scientific">Flavobacterium cupreum</name>
    <dbReference type="NCBI Taxonomy" id="2133766"/>
    <lineage>
        <taxon>Bacteria</taxon>
        <taxon>Pseudomonadati</taxon>
        <taxon>Bacteroidota</taxon>
        <taxon>Flavobacteriia</taxon>
        <taxon>Flavobacteriales</taxon>
        <taxon>Flavobacteriaceae</taxon>
        <taxon>Flavobacterium</taxon>
    </lineage>
</organism>
<dbReference type="Proteomes" id="UP000288102">
    <property type="component" value="Unassembled WGS sequence"/>
</dbReference>
<keyword evidence="1" id="KW-1133">Transmembrane helix</keyword>